<reference evidence="3" key="1">
    <citation type="submission" date="2017-09" db="EMBL/GenBank/DDBJ databases">
        <title>Complete Genome Sequence of ansamitocin-producing Bacterium Actinosynnema pretiosum X47.</title>
        <authorList>
            <person name="Cao G."/>
            <person name="Zong G."/>
            <person name="Zhong C."/>
            <person name="Fu J."/>
        </authorList>
    </citation>
    <scope>NUCLEOTIDE SEQUENCE [LARGE SCALE GENOMIC DNA]</scope>
    <source>
        <strain evidence="3">X47</strain>
    </source>
</reference>
<dbReference type="InterPro" id="IPR036188">
    <property type="entry name" value="FAD/NAD-bd_sf"/>
</dbReference>
<dbReference type="KEGG" id="apre:CNX65_20695"/>
<dbReference type="InterPro" id="IPR002938">
    <property type="entry name" value="FAD-bd"/>
</dbReference>
<feature type="region of interest" description="Disordered" evidence="1">
    <location>
        <begin position="1"/>
        <end position="75"/>
    </location>
</feature>
<accession>A0A290Z8V8</accession>
<protein>
    <submittedName>
        <fullName evidence="3">Pyridine nucleotide-disulfide oxidoreductase</fullName>
    </submittedName>
</protein>
<dbReference type="PANTHER" id="PTHR43422">
    <property type="entry name" value="THIAMINE THIAZOLE SYNTHASE"/>
    <property type="match status" value="1"/>
</dbReference>
<dbReference type="AlphaFoldDB" id="A0A290Z8V8"/>
<dbReference type="GO" id="GO:0071949">
    <property type="term" value="F:FAD binding"/>
    <property type="evidence" value="ECO:0007669"/>
    <property type="project" value="InterPro"/>
</dbReference>
<evidence type="ECO:0000313" key="3">
    <source>
        <dbReference type="EMBL" id="ATE55403.1"/>
    </source>
</evidence>
<dbReference type="SUPFAM" id="SSF51905">
    <property type="entry name" value="FAD/NAD(P)-binding domain"/>
    <property type="match status" value="1"/>
</dbReference>
<dbReference type="EMBL" id="CP023445">
    <property type="protein sequence ID" value="ATE55403.1"/>
    <property type="molecule type" value="Genomic_DNA"/>
</dbReference>
<dbReference type="Pfam" id="PF01494">
    <property type="entry name" value="FAD_binding_3"/>
    <property type="match status" value="1"/>
</dbReference>
<proteinExistence type="predicted"/>
<feature type="domain" description="FAD-binding" evidence="2">
    <location>
        <begin position="141"/>
        <end position="476"/>
    </location>
</feature>
<sequence length="597" mass="63713">MRGPLSTGRPGPPDVPASDGVDRTRPPERDDVPGVCATDRSRRAATFTGTRRGVVPPATVRTPGAPPDRRAAAASRPCALLPARHRVHRVDGRARRVRPGPRARARTGPRGWEQLRAVPAAPPPPGSPRSRPKEARPMATTRAVVLGAGIAGLLAARVLADHVGEVLLVERDRLPQGPRERSGTPQGRHTHVLLSGGAHAVDHLLPGVTDELLGLGAQRVGVPDRMLVLLPAGWVSRFPEAQFVLSASRALVEHVVRERVLADERVHLLESTDATGLLGGPERVTGVLVRDRRDGRTGRVAADYVVDATGHRSAAPVWLSALGARPPAEEHVDPGEFYSTRLYAGRSDAPAVTVLPDPDHPAQVRSGLLCPIEGDRWSVTLVGTREQRPPTDEEAFARCAGRLRHPVIGDLIADARPLGPPRGLRSPANRRLRFREADGWPEGFVVLGDAACTLNPVHGQGMALAALGAVAFSEALGERGIRYGAARAQRAVERVSRGAWGVATGLDLRFPATTGPRPGAWGRAVARVLDRVHFAATGSPVVARAWLDVRALVEPPRSLLRPRVLVAAARGPLHPPQANPPLRPWELPHSAVRVLPG</sequence>
<name>A0A290Z8V8_9PSEU</name>
<keyword evidence="4" id="KW-1185">Reference proteome</keyword>
<dbReference type="PANTHER" id="PTHR43422:SF3">
    <property type="entry name" value="THIAMINE THIAZOLE SYNTHASE"/>
    <property type="match status" value="1"/>
</dbReference>
<evidence type="ECO:0000313" key="4">
    <source>
        <dbReference type="Proteomes" id="UP000218505"/>
    </source>
</evidence>
<organism evidence="3 4">
    <name type="scientific">Actinosynnema pretiosum</name>
    <dbReference type="NCBI Taxonomy" id="42197"/>
    <lineage>
        <taxon>Bacteria</taxon>
        <taxon>Bacillati</taxon>
        <taxon>Actinomycetota</taxon>
        <taxon>Actinomycetes</taxon>
        <taxon>Pseudonocardiales</taxon>
        <taxon>Pseudonocardiaceae</taxon>
        <taxon>Actinosynnema</taxon>
    </lineage>
</organism>
<feature type="compositionally biased region" description="Basic and acidic residues" evidence="1">
    <location>
        <begin position="20"/>
        <end position="32"/>
    </location>
</feature>
<dbReference type="Gene3D" id="3.50.50.60">
    <property type="entry name" value="FAD/NAD(P)-binding domain"/>
    <property type="match status" value="1"/>
</dbReference>
<evidence type="ECO:0000256" key="1">
    <source>
        <dbReference type="SAM" id="MobiDB-lite"/>
    </source>
</evidence>
<feature type="region of interest" description="Disordered" evidence="1">
    <location>
        <begin position="93"/>
        <end position="136"/>
    </location>
</feature>
<gene>
    <name evidence="3" type="ORF">CNX65_20695</name>
</gene>
<evidence type="ECO:0000259" key="2">
    <source>
        <dbReference type="Pfam" id="PF01494"/>
    </source>
</evidence>
<feature type="compositionally biased region" description="Basic residues" evidence="1">
    <location>
        <begin position="95"/>
        <end position="107"/>
    </location>
</feature>
<feature type="compositionally biased region" description="Low complexity" evidence="1">
    <location>
        <begin position="44"/>
        <end position="53"/>
    </location>
</feature>
<dbReference type="Proteomes" id="UP000218505">
    <property type="component" value="Chromosome"/>
</dbReference>